<evidence type="ECO:0000313" key="1">
    <source>
        <dbReference type="EMBL" id="NEX21573.1"/>
    </source>
</evidence>
<dbReference type="AlphaFoldDB" id="A0A6P1DWS0"/>
<sequence length="797" mass="88312">MSLSLICRHGGFTLACVWALALPIALSAAFAGEVSLESASEPSAASVQAPSSAVSIETPDYVNDVQPLFNRRCIACHGCLGSPCNVKLDSFPGVERGGFGLNPYSNHIGNYPRTDMDAADSVQAWRDKGFYPILADKGSAAENLDQSLLYLMVEAGMSHNGPGFARDALDDLRPDRFNAVCPSSAAALKAELNENPAIGMPFGLPALTQPQFKTLKDWVAVGAPGPSEAQKKAAGTIAEPEAIARWEAFFNQDDKRAQLVSRYIFEHVFLATILIDESAGDQFRLVRSKTPPGQPVEIIGTGLPYDDPYSDANVDRFWYRLEKLTAPPVQKNHFLWTLSLDQIDHLTKLFALDSGNGWGKEGELKPGWGSDNALKVFAAIPAESRYRFMLENSAVVVGGITYGPVCNGQIATYAVKDQFWVFFLDPKYDPSVQEPMLGLDSWDTLMDRSVFGNADYLNAFATTKEKLFPKGWSLDAVWDGDGEDRNAWLTVLRHETNVSVVKGAQGGMPRSLWLISFAGFERMYYDTVAGFAYWEGDALKLETLLFFNFLRQSFEDNFLTLLPPEDRKSIRHEWTQGIGTIGLAAVPFAGEAQPTQVEVSGDDPLMDLVAQLERRLGRAISGLPDRLNPQQKPKVELDASVTSFDDWETAISTLTAIEGLSFVPHLPSVIMLRLNHGDEHRVYSLIANRAYKSQYTLVFQNGQSMPKKDTMSVYSTLVNGFPNLFVDLDLKHASSFLVGLSSVETKDDWSAFKRRFGILRNSKDFWSFYDWINAWNFAQRGDLAGWLDLTYYDAPET</sequence>
<organism evidence="1 2">
    <name type="scientific">Thiorhodococcus mannitoliphagus</name>
    <dbReference type="NCBI Taxonomy" id="329406"/>
    <lineage>
        <taxon>Bacteria</taxon>
        <taxon>Pseudomonadati</taxon>
        <taxon>Pseudomonadota</taxon>
        <taxon>Gammaproteobacteria</taxon>
        <taxon>Chromatiales</taxon>
        <taxon>Chromatiaceae</taxon>
        <taxon>Thiorhodococcus</taxon>
    </lineage>
</organism>
<dbReference type="InterPro" id="IPR010706">
    <property type="entry name" value="Fatty_acid_cis-trans_isomerase"/>
</dbReference>
<comment type="caution">
    <text evidence="1">The sequence shown here is derived from an EMBL/GenBank/DDBJ whole genome shotgun (WGS) entry which is preliminary data.</text>
</comment>
<accession>A0A6P1DWS0</accession>
<keyword evidence="2" id="KW-1185">Reference proteome</keyword>
<evidence type="ECO:0008006" key="3">
    <source>
        <dbReference type="Google" id="ProtNLM"/>
    </source>
</evidence>
<reference evidence="1 2" key="2">
    <citation type="submission" date="2020-02" db="EMBL/GenBank/DDBJ databases">
        <title>Genome sequences of Thiorhodococcus mannitoliphagus and Thiorhodococcus minor, purple sulfur photosynthetic bacteria in the gammaproteobacterial family, Chromatiaceae.</title>
        <authorList>
            <person name="Aviles F.A."/>
            <person name="Meyer T.E."/>
            <person name="Kyndt J.A."/>
        </authorList>
    </citation>
    <scope>NUCLEOTIDE SEQUENCE [LARGE SCALE GENOMIC DNA]</scope>
    <source>
        <strain evidence="1 2">DSM 18266</strain>
    </source>
</reference>
<evidence type="ECO:0000313" key="2">
    <source>
        <dbReference type="Proteomes" id="UP000471640"/>
    </source>
</evidence>
<dbReference type="Pfam" id="PF06934">
    <property type="entry name" value="CTI"/>
    <property type="match status" value="1"/>
</dbReference>
<name>A0A6P1DWS0_9GAMM</name>
<dbReference type="RefSeq" id="WP_164654673.1">
    <property type="nucleotide sequence ID" value="NZ_JAAIJR010000060.1"/>
</dbReference>
<gene>
    <name evidence="1" type="ORF">G3480_14850</name>
</gene>
<reference evidence="2" key="1">
    <citation type="journal article" date="2020" name="Microbiol. Resour. Announc.">
        <title>Draft Genome Sequences of Thiorhodococcus mannitoliphagus and Thiorhodococcus minor, Purple Sulfur Photosynthetic Bacteria in the Gammaproteobacterial Family Chromatiaceae.</title>
        <authorList>
            <person name="Aviles F.A."/>
            <person name="Meyer T.E."/>
            <person name="Kyndt J.A."/>
        </authorList>
    </citation>
    <scope>NUCLEOTIDE SEQUENCE [LARGE SCALE GENOMIC DNA]</scope>
    <source>
        <strain evidence="2">DSM 18266</strain>
    </source>
</reference>
<protein>
    <recommendedName>
        <fullName evidence="3">Fatty acid cis/trans isomerase</fullName>
    </recommendedName>
</protein>
<proteinExistence type="predicted"/>
<dbReference type="EMBL" id="JAAIJR010000060">
    <property type="protein sequence ID" value="NEX21573.1"/>
    <property type="molecule type" value="Genomic_DNA"/>
</dbReference>
<dbReference type="Proteomes" id="UP000471640">
    <property type="component" value="Unassembled WGS sequence"/>
</dbReference>